<keyword evidence="2" id="KW-1185">Reference proteome</keyword>
<evidence type="ECO:0000313" key="1">
    <source>
        <dbReference type="EMBL" id="QDZ21188.1"/>
    </source>
</evidence>
<proteinExistence type="predicted"/>
<dbReference type="Pfam" id="PF24787">
    <property type="entry name" value="TEX47"/>
    <property type="match status" value="1"/>
</dbReference>
<protein>
    <submittedName>
        <fullName evidence="1">Uncharacterized protein</fullName>
    </submittedName>
</protein>
<dbReference type="PANTHER" id="PTHR34035">
    <property type="entry name" value="TESTIS-EXPRESSED PROTEIN 47"/>
    <property type="match status" value="1"/>
</dbReference>
<dbReference type="InterPro" id="IPR055308">
    <property type="entry name" value="TEX47-like"/>
</dbReference>
<dbReference type="PANTHER" id="PTHR34035:SF1">
    <property type="entry name" value="TESTIS-EXPRESSED PROTEIN 47"/>
    <property type="match status" value="1"/>
</dbReference>
<gene>
    <name evidence="1" type="ORF">A3770_05p37060</name>
</gene>
<evidence type="ECO:0000313" key="2">
    <source>
        <dbReference type="Proteomes" id="UP000316726"/>
    </source>
</evidence>
<dbReference type="AlphaFoldDB" id="A0A5B8MKN1"/>
<dbReference type="OrthoDB" id="548795at2759"/>
<dbReference type="EMBL" id="CP031038">
    <property type="protein sequence ID" value="QDZ21188.1"/>
    <property type="molecule type" value="Genomic_DNA"/>
</dbReference>
<accession>A0A5B8MKN1</accession>
<organism evidence="1 2">
    <name type="scientific">Chloropicon primus</name>
    <dbReference type="NCBI Taxonomy" id="1764295"/>
    <lineage>
        <taxon>Eukaryota</taxon>
        <taxon>Viridiplantae</taxon>
        <taxon>Chlorophyta</taxon>
        <taxon>Chloropicophyceae</taxon>
        <taxon>Chloropicales</taxon>
        <taxon>Chloropicaceae</taxon>
        <taxon>Chloropicon</taxon>
    </lineage>
</organism>
<dbReference type="Proteomes" id="UP000316726">
    <property type="component" value="Chromosome 5"/>
</dbReference>
<sequence length="239" mass="26325">MEIEMEEGSELPRQSLLDVVLESKHRQGKAKLEDRVTILAKTKETQENDEEIRDYILDLLELSTTDEESCTGLILVYPTASVITIEAEQSVLWDVVKRLHSSELDNAPVDNLTILSSSEDISKRAFNMPYSTFLNEASAAAVLIEDADKLISTASAANISILQLGEKLSGLSGDEAQNLLSNLRSSFTTFPTQETFAAIIGAEDTPGVDDFLEFFGKPMNITLDTEVAWPAPEFLEAHL</sequence>
<dbReference type="STRING" id="1764295.A0A5B8MKN1"/>
<reference evidence="1 2" key="1">
    <citation type="submission" date="2018-07" db="EMBL/GenBank/DDBJ databases">
        <title>The complete nuclear genome of the prasinophyte Chloropicon primus (CCMP1205).</title>
        <authorList>
            <person name="Pombert J.-F."/>
            <person name="Otis C."/>
            <person name="Turmel M."/>
            <person name="Lemieux C."/>
        </authorList>
    </citation>
    <scope>NUCLEOTIDE SEQUENCE [LARGE SCALE GENOMIC DNA]</scope>
    <source>
        <strain evidence="1 2">CCMP1205</strain>
    </source>
</reference>
<name>A0A5B8MKN1_9CHLO</name>